<proteinExistence type="predicted"/>
<dbReference type="RefSeq" id="WP_257823078.1">
    <property type="nucleotide sequence ID" value="NZ_JABXYM010000002.1"/>
</dbReference>
<keyword evidence="4" id="KW-1185">Reference proteome</keyword>
<name>A0A9Q4G193_SALAG</name>
<dbReference type="InterPro" id="IPR035965">
    <property type="entry name" value="PAS-like_dom_sf"/>
</dbReference>
<feature type="transmembrane region" description="Helical" evidence="1">
    <location>
        <begin position="144"/>
        <end position="167"/>
    </location>
</feature>
<dbReference type="InterPro" id="IPR031621">
    <property type="entry name" value="HisKA_7TM"/>
</dbReference>
<protein>
    <submittedName>
        <fullName evidence="3">Diguanylate cyclase</fullName>
    </submittedName>
</protein>
<dbReference type="PANTHER" id="PTHR44757">
    <property type="entry name" value="DIGUANYLATE CYCLASE DGCP"/>
    <property type="match status" value="1"/>
</dbReference>
<organism evidence="3 4">
    <name type="scientific">Salipaludibacillus agaradhaerens</name>
    <name type="common">Bacillus agaradhaerens</name>
    <dbReference type="NCBI Taxonomy" id="76935"/>
    <lineage>
        <taxon>Bacteria</taxon>
        <taxon>Bacillati</taxon>
        <taxon>Bacillota</taxon>
        <taxon>Bacilli</taxon>
        <taxon>Bacillales</taxon>
        <taxon>Bacillaceae</taxon>
    </lineage>
</organism>
<sequence length="526" mass="60647">MHWTDIYPYYLLLMGFFSFMLAILTLRYPRTPGRFYFASLLFLSFLLVTLTAAELYHSSYTVMLWLRNSQQIPIFLSAILLLALVRSYLGKPEKTTARIVIVLSLPVIVYFSLIITDHHHHVMRTWVDITQIGSLTEINVNPTFINLMFIAYYQFVAMSAVVVLLLNIRMFSEKLRRKFVFMFTGISIPVWLPALSMALPFKIPGTMSISYTLAGLFVFIAFFRYQIMSVWPIAKDRIFEQMSDGIVLSDSYNRIVDINPAGEKVLHLINPDKTTHSWIGEYLPSLLESYPSLINNYINNKDLADEIEIVEESKKTFYLVRFHPIRHSGKEEEAILTIFTDVTTKKMFENELLEKATTDYLTGLHNRRHFVDSFERFNIVKGRCNTKVALLLLDIDDFKIINDTYGHQTGDDVLVVFSERLRDFFSNGAAIGRIGGEEFAVCLIDKDDHEIITLARRFRDHLVNTPLHLKGHEALPVRVSIGMATAYKGSKTFEWMHKAADEALYKAKNSGKNQVIPYLEKETIHQ</sequence>
<evidence type="ECO:0000259" key="2">
    <source>
        <dbReference type="PROSITE" id="PS50887"/>
    </source>
</evidence>
<dbReference type="FunFam" id="3.30.70.270:FF:000001">
    <property type="entry name" value="Diguanylate cyclase domain protein"/>
    <property type="match status" value="1"/>
</dbReference>
<feature type="transmembrane region" description="Helical" evidence="1">
    <location>
        <begin position="35"/>
        <end position="52"/>
    </location>
</feature>
<dbReference type="SUPFAM" id="SSF55073">
    <property type="entry name" value="Nucleotide cyclase"/>
    <property type="match status" value="1"/>
</dbReference>
<dbReference type="InterPro" id="IPR000014">
    <property type="entry name" value="PAS"/>
</dbReference>
<dbReference type="SMART" id="SM00267">
    <property type="entry name" value="GGDEF"/>
    <property type="match status" value="1"/>
</dbReference>
<feature type="domain" description="GGDEF" evidence="2">
    <location>
        <begin position="386"/>
        <end position="520"/>
    </location>
</feature>
<keyword evidence="1" id="KW-0812">Transmembrane</keyword>
<dbReference type="InterPro" id="IPR029787">
    <property type="entry name" value="Nucleotide_cyclase"/>
</dbReference>
<dbReference type="PANTHER" id="PTHR44757:SF2">
    <property type="entry name" value="BIOFILM ARCHITECTURE MAINTENANCE PROTEIN MBAA"/>
    <property type="match status" value="1"/>
</dbReference>
<dbReference type="CDD" id="cd01949">
    <property type="entry name" value="GGDEF"/>
    <property type="match status" value="1"/>
</dbReference>
<dbReference type="Gene3D" id="3.30.70.270">
    <property type="match status" value="1"/>
</dbReference>
<keyword evidence="1" id="KW-0472">Membrane</keyword>
<evidence type="ECO:0000313" key="4">
    <source>
        <dbReference type="Proteomes" id="UP001057753"/>
    </source>
</evidence>
<dbReference type="InterPro" id="IPR000160">
    <property type="entry name" value="GGDEF_dom"/>
</dbReference>
<dbReference type="Pfam" id="PF16927">
    <property type="entry name" value="HisKA_7TM"/>
    <property type="match status" value="1"/>
</dbReference>
<dbReference type="Proteomes" id="UP001057753">
    <property type="component" value="Unassembled WGS sequence"/>
</dbReference>
<dbReference type="Gene3D" id="3.30.450.20">
    <property type="entry name" value="PAS domain"/>
    <property type="match status" value="1"/>
</dbReference>
<dbReference type="EMBL" id="JABXYM010000002">
    <property type="protein sequence ID" value="MCR6098688.1"/>
    <property type="molecule type" value="Genomic_DNA"/>
</dbReference>
<comment type="caution">
    <text evidence="3">The sequence shown here is derived from an EMBL/GenBank/DDBJ whole genome shotgun (WGS) entry which is preliminary data.</text>
</comment>
<feature type="transmembrane region" description="Helical" evidence="1">
    <location>
        <begin position="96"/>
        <end position="115"/>
    </location>
</feature>
<evidence type="ECO:0000313" key="3">
    <source>
        <dbReference type="EMBL" id="MCR6098688.1"/>
    </source>
</evidence>
<evidence type="ECO:0000256" key="1">
    <source>
        <dbReference type="SAM" id="Phobius"/>
    </source>
</evidence>
<dbReference type="SUPFAM" id="SSF55785">
    <property type="entry name" value="PYP-like sensor domain (PAS domain)"/>
    <property type="match status" value="1"/>
</dbReference>
<feature type="transmembrane region" description="Helical" evidence="1">
    <location>
        <begin position="72"/>
        <end position="89"/>
    </location>
</feature>
<dbReference type="Pfam" id="PF00990">
    <property type="entry name" value="GGDEF"/>
    <property type="match status" value="1"/>
</dbReference>
<feature type="transmembrane region" description="Helical" evidence="1">
    <location>
        <begin position="179"/>
        <end position="203"/>
    </location>
</feature>
<reference evidence="3" key="1">
    <citation type="submission" date="2020-06" db="EMBL/GenBank/DDBJ databases">
        <title>Insight into the genomes of haloalkaliphilic bacilli from Kenyan soda lakes.</title>
        <authorList>
            <person name="Mwirichia R."/>
            <person name="Villamizar G.C."/>
            <person name="Poehlein A."/>
            <person name="Mugweru J."/>
            <person name="Kipnyargis A."/>
            <person name="Kiplimo D."/>
            <person name="Orwa P."/>
            <person name="Daniel R."/>
        </authorList>
    </citation>
    <scope>NUCLEOTIDE SEQUENCE</scope>
    <source>
        <strain evidence="3">B1096_S55</strain>
    </source>
</reference>
<keyword evidence="1" id="KW-1133">Transmembrane helix</keyword>
<feature type="transmembrane region" description="Helical" evidence="1">
    <location>
        <begin position="209"/>
        <end position="227"/>
    </location>
</feature>
<dbReference type="PROSITE" id="PS50887">
    <property type="entry name" value="GGDEF"/>
    <property type="match status" value="1"/>
</dbReference>
<dbReference type="NCBIfam" id="TIGR00254">
    <property type="entry name" value="GGDEF"/>
    <property type="match status" value="1"/>
</dbReference>
<gene>
    <name evidence="3" type="ORF">HXA33_19450</name>
</gene>
<dbReference type="InterPro" id="IPR052155">
    <property type="entry name" value="Biofilm_reg_signaling"/>
</dbReference>
<dbReference type="InterPro" id="IPR043128">
    <property type="entry name" value="Rev_trsase/Diguanyl_cyclase"/>
</dbReference>
<feature type="transmembrane region" description="Helical" evidence="1">
    <location>
        <begin position="6"/>
        <end position="28"/>
    </location>
</feature>
<accession>A0A9Q4G193</accession>
<dbReference type="AlphaFoldDB" id="A0A9Q4G193"/>
<dbReference type="Pfam" id="PF13188">
    <property type="entry name" value="PAS_8"/>
    <property type="match status" value="1"/>
</dbReference>